<dbReference type="InterPro" id="IPR040233">
    <property type="entry name" value="CCD97-like_C"/>
</dbReference>
<dbReference type="PANTHER" id="PTHR31840:SF1">
    <property type="entry name" value="COILED-COIL DOMAIN-CONTAINING PROTEIN 97"/>
    <property type="match status" value="1"/>
</dbReference>
<dbReference type="AlphaFoldDB" id="A0AAV7X1K2"/>
<feature type="compositionally biased region" description="Acidic residues" evidence="1">
    <location>
        <begin position="349"/>
        <end position="358"/>
    </location>
</feature>
<dbReference type="Proteomes" id="UP001075354">
    <property type="component" value="Chromosome 16"/>
</dbReference>
<proteinExistence type="predicted"/>
<feature type="compositionally biased region" description="Basic and acidic residues" evidence="1">
    <location>
        <begin position="245"/>
        <end position="255"/>
    </location>
</feature>
<evidence type="ECO:0000313" key="3">
    <source>
        <dbReference type="EMBL" id="KAJ1519506.1"/>
    </source>
</evidence>
<accession>A0AAV7X1K2</accession>
<reference evidence="3" key="1">
    <citation type="submission" date="2022-12" db="EMBL/GenBank/DDBJ databases">
        <title>Chromosome-level genome assembly of the bean flower thrips Megalurothrips usitatus.</title>
        <authorList>
            <person name="Ma L."/>
            <person name="Liu Q."/>
            <person name="Li H."/>
            <person name="Cai W."/>
        </authorList>
    </citation>
    <scope>NUCLEOTIDE SEQUENCE</scope>
    <source>
        <strain evidence="3">Cailab_2022a</strain>
    </source>
</reference>
<feature type="compositionally biased region" description="Low complexity" evidence="1">
    <location>
        <begin position="366"/>
        <end position="375"/>
    </location>
</feature>
<dbReference type="PANTHER" id="PTHR31840">
    <property type="entry name" value="COILED-COIL DOMAIN-CONTAINING PROTEIN 97"/>
    <property type="match status" value="1"/>
</dbReference>
<sequence length="447" mass="51473">MPCLAGDGEAHGVTMDIEHVELVEAAEAEPGPGPSTPVSKSGLPLNKLRSDLLDFLCTNDRAHFKSQQKGDPELPEEQKRKIAEDLLDHSPARFLSRFGQCLREDHLKYFSGDAPMLRRESYEINYHLKGLKRFYCKATHDVDVKNRRYDALQKMLAAGNSYFSEDEMRQRNPYLYEQLVGQYLTEEERKERETPDLENISFVNLMLMKIARDETKELKNKQEEEEVGAQWDSSVSSDENEEEMADKKSWDERGTWGETPEDVTKLIDRRKIKRKKQRKRTNSELMDAADEIPDEERVLLMHEFVSTMYKSFLDGNDEDFDYSQVDCNPDYDCIEVRERDEEEKYFDADAPEDEEMGEDPGIADAPPDLGPGTNGLPPPPSLAERRKAQEEEEDTLDAFMKTVECPVQTSDLTNAFQNLCQQSSVQRPEKSRVVKKSHVIKINLKQN</sequence>
<evidence type="ECO:0000313" key="4">
    <source>
        <dbReference type="Proteomes" id="UP001075354"/>
    </source>
</evidence>
<dbReference type="InterPro" id="IPR018613">
    <property type="entry name" value="Ccdc97-like"/>
</dbReference>
<organism evidence="3 4">
    <name type="scientific">Megalurothrips usitatus</name>
    <name type="common">bean blossom thrips</name>
    <dbReference type="NCBI Taxonomy" id="439358"/>
    <lineage>
        <taxon>Eukaryota</taxon>
        <taxon>Metazoa</taxon>
        <taxon>Ecdysozoa</taxon>
        <taxon>Arthropoda</taxon>
        <taxon>Hexapoda</taxon>
        <taxon>Insecta</taxon>
        <taxon>Pterygota</taxon>
        <taxon>Neoptera</taxon>
        <taxon>Paraneoptera</taxon>
        <taxon>Thysanoptera</taxon>
        <taxon>Terebrantia</taxon>
        <taxon>Thripoidea</taxon>
        <taxon>Thripidae</taxon>
        <taxon>Megalurothrips</taxon>
    </lineage>
</organism>
<name>A0AAV7X1K2_9NEOP</name>
<dbReference type="Pfam" id="PF09747">
    <property type="entry name" value="CCD97-like_C"/>
    <property type="match status" value="1"/>
</dbReference>
<feature type="domain" description="CCD97-like C-terminal" evidence="2">
    <location>
        <begin position="146"/>
        <end position="349"/>
    </location>
</feature>
<feature type="region of interest" description="Disordered" evidence="1">
    <location>
        <begin position="349"/>
        <end position="395"/>
    </location>
</feature>
<keyword evidence="4" id="KW-1185">Reference proteome</keyword>
<comment type="caution">
    <text evidence="3">The sequence shown here is derived from an EMBL/GenBank/DDBJ whole genome shotgun (WGS) entry which is preliminary data.</text>
</comment>
<evidence type="ECO:0000259" key="2">
    <source>
        <dbReference type="Pfam" id="PF09747"/>
    </source>
</evidence>
<dbReference type="EMBL" id="JAPTSV010000016">
    <property type="protein sequence ID" value="KAJ1519506.1"/>
    <property type="molecule type" value="Genomic_DNA"/>
</dbReference>
<evidence type="ECO:0000256" key="1">
    <source>
        <dbReference type="SAM" id="MobiDB-lite"/>
    </source>
</evidence>
<protein>
    <recommendedName>
        <fullName evidence="2">CCD97-like C-terminal domain-containing protein</fullName>
    </recommendedName>
</protein>
<gene>
    <name evidence="3" type="ORF">ONE63_004790</name>
</gene>
<feature type="region of interest" description="Disordered" evidence="1">
    <location>
        <begin position="218"/>
        <end position="262"/>
    </location>
</feature>